<organism evidence="1 2">
    <name type="scientific">Pseudolactococcus reticulitermitis</name>
    <dbReference type="NCBI Taxonomy" id="2025039"/>
    <lineage>
        <taxon>Bacteria</taxon>
        <taxon>Bacillati</taxon>
        <taxon>Bacillota</taxon>
        <taxon>Bacilli</taxon>
        <taxon>Lactobacillales</taxon>
        <taxon>Streptococcaceae</taxon>
        <taxon>Pseudolactococcus</taxon>
    </lineage>
</organism>
<protein>
    <recommendedName>
        <fullName evidence="3">Major capsid protein</fullName>
    </recommendedName>
</protein>
<reference evidence="2" key="1">
    <citation type="submission" date="2017-08" db="EMBL/GenBank/DDBJ databases">
        <title>Draft genome sequence of Lactococcus sp. strain Rs-Y01, isolated from the gut of the lower termite Reticulitermes speratus.</title>
        <authorList>
            <person name="Ohkuma M."/>
            <person name="Yuki M."/>
        </authorList>
    </citation>
    <scope>NUCLEOTIDE SEQUENCE [LARGE SCALE GENOMIC DNA]</scope>
    <source>
        <strain evidence="2">Rs-Y01</strain>
    </source>
</reference>
<dbReference type="NCBIfam" id="TIGR04387">
    <property type="entry name" value="capsid_maj_N4"/>
    <property type="match status" value="1"/>
</dbReference>
<keyword evidence="2" id="KW-1185">Reference proteome</keyword>
<evidence type="ECO:0000313" key="2">
    <source>
        <dbReference type="Proteomes" id="UP000218689"/>
    </source>
</evidence>
<dbReference type="OrthoDB" id="2065410at2"/>
<evidence type="ECO:0008006" key="3">
    <source>
        <dbReference type="Google" id="ProtNLM"/>
    </source>
</evidence>
<sequence>MNKQFKFKLFDVGTTKVENTVVPEVMADMISAKIPHKLRFIALAKVDTTLVGQPGNTITVPSWSYIGDAEDVAEGAAIPTTKMESSTKQMTIKKAAKGVKITDEARLSAIGDPFGEATDQLAKAIAGKIDTDLIAAASETTQHIVSGTGVLKLAKLQAAIDVFADEDYQNMLLITTPANATALRDEFLAANKGADVTANIQIKGAFANILGVDIIRSAKITTPGFLFKITADPETEEIEPALRIVMKRDIQVEADRDINTKTTEINADEHYGAYLYDETKIVKFVETTP</sequence>
<gene>
    <name evidence="1" type="ORF">RsY01_353</name>
</gene>
<proteinExistence type="predicted"/>
<name>A0A224X9A9_9LACT</name>
<accession>A0A224X9A9</accession>
<dbReference type="Proteomes" id="UP000218689">
    <property type="component" value="Unassembled WGS sequence"/>
</dbReference>
<dbReference type="EMBL" id="BEDT01000001">
    <property type="protein sequence ID" value="GAX46774.1"/>
    <property type="molecule type" value="Genomic_DNA"/>
</dbReference>
<dbReference type="AlphaFoldDB" id="A0A224X9A9"/>
<dbReference type="RefSeq" id="WP_094783844.1">
    <property type="nucleotide sequence ID" value="NZ_BEDT01000001.1"/>
</dbReference>
<dbReference type="SUPFAM" id="SSF56563">
    <property type="entry name" value="Major capsid protein gp5"/>
    <property type="match status" value="1"/>
</dbReference>
<comment type="caution">
    <text evidence="1">The sequence shown here is derived from an EMBL/GenBank/DDBJ whole genome shotgun (WGS) entry which is preliminary data.</text>
</comment>
<evidence type="ECO:0000313" key="1">
    <source>
        <dbReference type="EMBL" id="GAX46774.1"/>
    </source>
</evidence>
<dbReference type="Pfam" id="PF25209">
    <property type="entry name" value="Phage_capsid_4"/>
    <property type="match status" value="1"/>
</dbReference>